<evidence type="ECO:0000256" key="6">
    <source>
        <dbReference type="RuleBase" id="RU003653"/>
    </source>
</evidence>
<comment type="cofactor">
    <cofactor evidence="5">
        <name>Co(2+)</name>
        <dbReference type="ChEBI" id="CHEBI:48828"/>
    </cofactor>
    <cofactor evidence="5">
        <name>Zn(2+)</name>
        <dbReference type="ChEBI" id="CHEBI:29105"/>
    </cofactor>
    <cofactor evidence="5">
        <name>Mn(2+)</name>
        <dbReference type="ChEBI" id="CHEBI:29035"/>
    </cofactor>
    <cofactor evidence="5">
        <name>Fe(2+)</name>
        <dbReference type="ChEBI" id="CHEBI:29033"/>
    </cofactor>
    <text evidence="5">Binds 2 divalent metal cations per subunit. Has a high-affinity and a low affinity metal-binding site. The true nature of the physiological cofactor is under debate. The enzyme is active with cobalt, zinc, manganese or divalent iron ions. Most likely, methionine aminopeptidases function as mononuclear Fe(2+)-metalloproteases under physiological conditions, and the catalytically relevant metal-binding site has been assigned to the histidine-containing high-affinity site.</text>
</comment>
<accession>A0A383WB27</accession>
<evidence type="ECO:0000256" key="5">
    <source>
        <dbReference type="HAMAP-Rule" id="MF_03174"/>
    </source>
</evidence>
<dbReference type="PROSITE" id="PS00680">
    <property type="entry name" value="MAP_1"/>
    <property type="match status" value="1"/>
</dbReference>
<organism evidence="9 10">
    <name type="scientific">Tetradesmus obliquus</name>
    <name type="common">Green alga</name>
    <name type="synonym">Acutodesmus obliquus</name>
    <dbReference type="NCBI Taxonomy" id="3088"/>
    <lineage>
        <taxon>Eukaryota</taxon>
        <taxon>Viridiplantae</taxon>
        <taxon>Chlorophyta</taxon>
        <taxon>core chlorophytes</taxon>
        <taxon>Chlorophyceae</taxon>
        <taxon>CS clade</taxon>
        <taxon>Sphaeropleales</taxon>
        <taxon>Scenedesmaceae</taxon>
        <taxon>Tetradesmus</taxon>
    </lineage>
</organism>
<evidence type="ECO:0000313" key="9">
    <source>
        <dbReference type="EMBL" id="SZX74818.1"/>
    </source>
</evidence>
<keyword evidence="10" id="KW-1185">Reference proteome</keyword>
<evidence type="ECO:0000256" key="7">
    <source>
        <dbReference type="SAM" id="MobiDB-lite"/>
    </source>
</evidence>
<dbReference type="PANTHER" id="PTHR43330:SF8">
    <property type="entry name" value="METHIONINE AMINOPEPTIDASE 1D, MITOCHONDRIAL"/>
    <property type="match status" value="1"/>
</dbReference>
<feature type="binding site" evidence="5">
    <location>
        <position position="188"/>
    </location>
    <ligand>
        <name>a divalent metal cation</name>
        <dbReference type="ChEBI" id="CHEBI:60240"/>
        <label>2</label>
        <note>catalytic</note>
    </ligand>
</feature>
<dbReference type="Pfam" id="PF00557">
    <property type="entry name" value="Peptidase_M24"/>
    <property type="match status" value="1"/>
</dbReference>
<dbReference type="GO" id="GO:0046872">
    <property type="term" value="F:metal ion binding"/>
    <property type="evidence" value="ECO:0007669"/>
    <property type="project" value="UniProtKB-UniRule"/>
</dbReference>
<feature type="binding site" evidence="5">
    <location>
        <position position="160"/>
    </location>
    <ligand>
        <name>substrate</name>
    </ligand>
</feature>
<dbReference type="InterPro" id="IPR000994">
    <property type="entry name" value="Pept_M24"/>
</dbReference>
<dbReference type="STRING" id="3088.A0A383WB27"/>
<feature type="binding site" evidence="5">
    <location>
        <position position="188"/>
    </location>
    <ligand>
        <name>a divalent metal cation</name>
        <dbReference type="ChEBI" id="CHEBI:60240"/>
        <label>1</label>
    </ligand>
</feature>
<evidence type="ECO:0000313" key="10">
    <source>
        <dbReference type="Proteomes" id="UP000256970"/>
    </source>
</evidence>
<protein>
    <recommendedName>
        <fullName evidence="6">Methionine aminopeptidase</fullName>
        <ecNumber evidence="6">3.4.11.18</ecNumber>
    </recommendedName>
</protein>
<evidence type="ECO:0000256" key="4">
    <source>
        <dbReference type="ARBA" id="ARBA00022801"/>
    </source>
</evidence>
<dbReference type="AlphaFoldDB" id="A0A383WB27"/>
<dbReference type="GO" id="GO:0070006">
    <property type="term" value="F:metalloaminopeptidase activity"/>
    <property type="evidence" value="ECO:0007669"/>
    <property type="project" value="UniProtKB-UniRule"/>
</dbReference>
<evidence type="ECO:0000256" key="1">
    <source>
        <dbReference type="ARBA" id="ARBA00022438"/>
    </source>
</evidence>
<dbReference type="Gene3D" id="3.90.230.10">
    <property type="entry name" value="Creatinase/methionine aminopeptidase superfamily"/>
    <property type="match status" value="1"/>
</dbReference>
<feature type="binding site" evidence="5">
    <location>
        <position position="251"/>
    </location>
    <ligand>
        <name>a divalent metal cation</name>
        <dbReference type="ChEBI" id="CHEBI:60240"/>
        <label>2</label>
        <note>catalytic</note>
    </ligand>
</feature>
<feature type="binding site" evidence="5">
    <location>
        <position position="314"/>
    </location>
    <ligand>
        <name>a divalent metal cation</name>
        <dbReference type="ChEBI" id="CHEBI:60240"/>
        <label>2</label>
        <note>catalytic</note>
    </ligand>
</feature>
<keyword evidence="3 5" id="KW-0479">Metal-binding</keyword>
<keyword evidence="2 5" id="KW-0645">Protease</keyword>
<evidence type="ECO:0000256" key="2">
    <source>
        <dbReference type="ARBA" id="ARBA00022670"/>
    </source>
</evidence>
<gene>
    <name evidence="9" type="ORF">BQ4739_LOCUS15136</name>
</gene>
<feature type="binding site" evidence="5">
    <location>
        <position position="314"/>
    </location>
    <ligand>
        <name>a divalent metal cation</name>
        <dbReference type="ChEBI" id="CHEBI:60240"/>
        <label>1</label>
    </ligand>
</feature>
<feature type="domain" description="Peptidase M24" evidence="8">
    <location>
        <begin position="95"/>
        <end position="320"/>
    </location>
</feature>
<name>A0A383WB27_TETOB</name>
<proteinExistence type="inferred from homology"/>
<dbReference type="InterPro" id="IPR002467">
    <property type="entry name" value="Pept_M24A_MAP1"/>
</dbReference>
<dbReference type="Proteomes" id="UP000256970">
    <property type="component" value="Unassembled WGS sequence"/>
</dbReference>
<reference evidence="9 10" key="1">
    <citation type="submission" date="2016-10" db="EMBL/GenBank/DDBJ databases">
        <authorList>
            <person name="Cai Z."/>
        </authorList>
    </citation>
    <scope>NUCLEOTIDE SEQUENCE [LARGE SCALE GENOMIC DNA]</scope>
</reference>
<dbReference type="CDD" id="cd01086">
    <property type="entry name" value="MetAP1"/>
    <property type="match status" value="1"/>
</dbReference>
<feature type="binding site" evidence="5">
    <location>
        <position position="283"/>
    </location>
    <ligand>
        <name>a divalent metal cation</name>
        <dbReference type="ChEBI" id="CHEBI:60240"/>
        <label>2</label>
        <note>catalytic</note>
    </ligand>
</feature>
<dbReference type="SUPFAM" id="SSF55920">
    <property type="entry name" value="Creatinase/aminopeptidase"/>
    <property type="match status" value="1"/>
</dbReference>
<dbReference type="NCBIfam" id="TIGR00500">
    <property type="entry name" value="met_pdase_I"/>
    <property type="match status" value="1"/>
</dbReference>
<dbReference type="PANTHER" id="PTHR43330">
    <property type="entry name" value="METHIONINE AMINOPEPTIDASE"/>
    <property type="match status" value="1"/>
</dbReference>
<dbReference type="EMBL" id="FNXT01001221">
    <property type="protein sequence ID" value="SZX74818.1"/>
    <property type="molecule type" value="Genomic_DNA"/>
</dbReference>
<evidence type="ECO:0000256" key="3">
    <source>
        <dbReference type="ARBA" id="ARBA00022723"/>
    </source>
</evidence>
<dbReference type="InterPro" id="IPR001714">
    <property type="entry name" value="Pept_M24_MAP"/>
</dbReference>
<dbReference type="EC" id="3.4.11.18" evidence="6"/>
<sequence length="330" mass="35692">MSRCLLSSSNQRLIAAARPASQRCVHVAAGKGFGILKSPIKSKNYWNGREPLKMLPVTPMRPVPPEIKRPPYADSGKLPSVDRRPQVHTPEGLVKMRAACKLAAEVLNYAGTLVRPGVTTEEIDRAVHDMTVARGAYPSPLNYGKFPKSVCTSVNEVMCHGIPDGRPLQEGDIINIDVTVYLNGYHGDTSRTFYVGKPSANAQRLVEATEEALQAAIKLCGPGVPVSAIGAACADVAAKHKLTVVRDFIGHGVGTVFHAAPEVLHHRNTQPDKMQVNQTFTIEPIFVEGSNKVKMWKDDWTATTIDGGLAAQCEHTILITPNGHEILTVA</sequence>
<keyword evidence="4 5" id="KW-0378">Hydrolase</keyword>
<feature type="region of interest" description="Disordered" evidence="7">
    <location>
        <begin position="57"/>
        <end position="87"/>
    </location>
</feature>
<comment type="similarity">
    <text evidence="5">Belongs to the peptidase M24A family. Methionine aminopeptidase type 1 subfamily.</text>
</comment>
<comment type="function">
    <text evidence="6">Cotranslationally removes the N-terminal methionine from nascent proteins. The N-terminal methionine is often cleaved when the second residue in the primary sequence is small and uncharged (Met-Ala-, Cys, Gly, Pro, Ser, Thr, or Val).</text>
</comment>
<dbReference type="GO" id="GO:0004239">
    <property type="term" value="F:initiator methionyl aminopeptidase activity"/>
    <property type="evidence" value="ECO:0007669"/>
    <property type="project" value="UniProtKB-UniRule"/>
</dbReference>
<feature type="binding site" evidence="5">
    <location>
        <position position="258"/>
    </location>
    <ligand>
        <name>substrate</name>
    </ligand>
</feature>
<dbReference type="PRINTS" id="PR00599">
    <property type="entry name" value="MAPEPTIDASE"/>
</dbReference>
<evidence type="ECO:0000259" key="8">
    <source>
        <dbReference type="Pfam" id="PF00557"/>
    </source>
</evidence>
<dbReference type="HAMAP" id="MF_01974">
    <property type="entry name" value="MetAP_1"/>
    <property type="match status" value="1"/>
</dbReference>
<dbReference type="InterPro" id="IPR036005">
    <property type="entry name" value="Creatinase/aminopeptidase-like"/>
</dbReference>
<comment type="catalytic activity">
    <reaction evidence="5 6">
        <text>Release of N-terminal amino acids, preferentially methionine, from peptides and arylamides.</text>
        <dbReference type="EC" id="3.4.11.18"/>
    </reaction>
</comment>
<keyword evidence="1 5" id="KW-0031">Aminopeptidase</keyword>
<feature type="binding site" evidence="5">
    <location>
        <position position="177"/>
    </location>
    <ligand>
        <name>a divalent metal cation</name>
        <dbReference type="ChEBI" id="CHEBI:60240"/>
        <label>1</label>
    </ligand>
</feature>
<dbReference type="GO" id="GO:0006508">
    <property type="term" value="P:proteolysis"/>
    <property type="evidence" value="ECO:0007669"/>
    <property type="project" value="UniProtKB-KW"/>
</dbReference>